<name>Q7XRF8_ORYSJ</name>
<dbReference type="AlphaFoldDB" id="Q7XRF8"/>
<protein>
    <submittedName>
        <fullName evidence="1">OSJNBb0069N01.20 protein</fullName>
    </submittedName>
</protein>
<sequence length="101" mass="11388">MAAASSWTTGIAKCDLVSGTSVLYWDDLWNGRVRSVSHTHICAHVFDRNESVAVIFAKLFEDCFKLPLTYDSYGEFLELREELDALTLSGQFGDNLELHLE</sequence>
<evidence type="ECO:0000313" key="2">
    <source>
        <dbReference type="Proteomes" id="UP000000763"/>
    </source>
</evidence>
<dbReference type="Proteomes" id="UP000000763">
    <property type="component" value="Chromosome 4"/>
</dbReference>
<reference evidence="2" key="1">
    <citation type="journal article" date="2005" name="Nature">
        <title>The map-based sequence of the rice genome.</title>
        <authorList>
            <consortium name="International rice genome sequencing project (IRGSP)"/>
            <person name="Matsumoto T."/>
            <person name="Wu J."/>
            <person name="Kanamori H."/>
            <person name="Katayose Y."/>
            <person name="Fujisawa M."/>
            <person name="Namiki N."/>
            <person name="Mizuno H."/>
            <person name="Yamamoto K."/>
            <person name="Antonio B.A."/>
            <person name="Baba T."/>
            <person name="Sakata K."/>
            <person name="Nagamura Y."/>
            <person name="Aoki H."/>
            <person name="Arikawa K."/>
            <person name="Arita K."/>
            <person name="Bito T."/>
            <person name="Chiden Y."/>
            <person name="Fujitsuka N."/>
            <person name="Fukunaka R."/>
            <person name="Hamada M."/>
            <person name="Harada C."/>
            <person name="Hayashi A."/>
            <person name="Hijishita S."/>
            <person name="Honda M."/>
            <person name="Hosokawa S."/>
            <person name="Ichikawa Y."/>
            <person name="Idonuma A."/>
            <person name="Iijima M."/>
            <person name="Ikeda M."/>
            <person name="Ikeno M."/>
            <person name="Ito K."/>
            <person name="Ito S."/>
            <person name="Ito T."/>
            <person name="Ito Y."/>
            <person name="Ito Y."/>
            <person name="Iwabuchi A."/>
            <person name="Kamiya K."/>
            <person name="Karasawa W."/>
            <person name="Kurita K."/>
            <person name="Katagiri S."/>
            <person name="Kikuta A."/>
            <person name="Kobayashi H."/>
            <person name="Kobayashi N."/>
            <person name="Machita K."/>
            <person name="Maehara T."/>
            <person name="Masukawa M."/>
            <person name="Mizubayashi T."/>
            <person name="Mukai Y."/>
            <person name="Nagasaki H."/>
            <person name="Nagata Y."/>
            <person name="Naito S."/>
            <person name="Nakashima M."/>
            <person name="Nakama Y."/>
            <person name="Nakamichi Y."/>
            <person name="Nakamura M."/>
            <person name="Meguro A."/>
            <person name="Negishi M."/>
            <person name="Ohta I."/>
            <person name="Ohta T."/>
            <person name="Okamoto M."/>
            <person name="Ono N."/>
            <person name="Saji S."/>
            <person name="Sakaguchi M."/>
            <person name="Sakai K."/>
            <person name="Shibata M."/>
            <person name="Shimokawa T."/>
            <person name="Song J."/>
            <person name="Takazaki Y."/>
            <person name="Terasawa K."/>
            <person name="Tsugane M."/>
            <person name="Tsuji K."/>
            <person name="Ueda S."/>
            <person name="Waki K."/>
            <person name="Yamagata H."/>
            <person name="Yamamoto M."/>
            <person name="Yamamoto S."/>
            <person name="Yamane H."/>
            <person name="Yoshiki S."/>
            <person name="Yoshihara R."/>
            <person name="Yukawa K."/>
            <person name="Zhong H."/>
            <person name="Yano M."/>
            <person name="Yuan Q."/>
            <person name="Ouyang S."/>
            <person name="Liu J."/>
            <person name="Jones K.M."/>
            <person name="Gansberger K."/>
            <person name="Moffat K."/>
            <person name="Hill J."/>
            <person name="Bera J."/>
            <person name="Fadrosh D."/>
            <person name="Jin S."/>
            <person name="Johri S."/>
            <person name="Kim M."/>
            <person name="Overton L."/>
            <person name="Reardon M."/>
            <person name="Tsitrin T."/>
            <person name="Vuong H."/>
            <person name="Weaver B."/>
            <person name="Ciecko A."/>
            <person name="Tallon L."/>
            <person name="Jackson J."/>
            <person name="Pai G."/>
            <person name="Aken S.V."/>
            <person name="Utterback T."/>
            <person name="Reidmuller S."/>
            <person name="Feldblyum T."/>
            <person name="Hsiao J."/>
            <person name="Zismann V."/>
            <person name="Iobst S."/>
            <person name="de Vazeille A.R."/>
            <person name="Buell C.R."/>
            <person name="Ying K."/>
            <person name="Li Y."/>
            <person name="Lu T."/>
            <person name="Huang Y."/>
            <person name="Zhao Q."/>
            <person name="Feng Q."/>
            <person name="Zhang L."/>
            <person name="Zhu J."/>
            <person name="Weng Q."/>
            <person name="Mu J."/>
            <person name="Lu Y."/>
            <person name="Fan D."/>
            <person name="Liu Y."/>
            <person name="Guan J."/>
            <person name="Zhang Y."/>
            <person name="Yu S."/>
            <person name="Liu X."/>
            <person name="Zhang Y."/>
            <person name="Hong G."/>
            <person name="Han B."/>
            <person name="Choisne N."/>
            <person name="Demange N."/>
            <person name="Orjeda G."/>
            <person name="Samain S."/>
            <person name="Cattolico L."/>
            <person name="Pelletier E."/>
            <person name="Couloux A."/>
            <person name="Segurens B."/>
            <person name="Wincker P."/>
            <person name="D'Hont A."/>
            <person name="Scarpelli C."/>
            <person name="Weissenbach J."/>
            <person name="Salanoubat M."/>
            <person name="Quetier F."/>
            <person name="Yu Y."/>
            <person name="Kim H.R."/>
            <person name="Rambo T."/>
            <person name="Currie J."/>
            <person name="Collura K."/>
            <person name="Luo M."/>
            <person name="Yang T."/>
            <person name="Ammiraju J.S.S."/>
            <person name="Engler F."/>
            <person name="Soderlund C."/>
            <person name="Wing R.A."/>
            <person name="Palmer L.E."/>
            <person name="de la Bastide M."/>
            <person name="Spiegel L."/>
            <person name="Nascimento L."/>
            <person name="Zutavern T."/>
            <person name="O'Shaughnessy A."/>
            <person name="Dike S."/>
            <person name="Dedhia N."/>
            <person name="Preston R."/>
            <person name="Balija V."/>
            <person name="McCombie W.R."/>
            <person name="Chow T."/>
            <person name="Chen H."/>
            <person name="Chung M."/>
            <person name="Chen C."/>
            <person name="Shaw J."/>
            <person name="Wu H."/>
            <person name="Hsiao K."/>
            <person name="Chao Y."/>
            <person name="Chu M."/>
            <person name="Cheng C."/>
            <person name="Hour A."/>
            <person name="Lee P."/>
            <person name="Lin S."/>
            <person name="Lin Y."/>
            <person name="Liou J."/>
            <person name="Liu S."/>
            <person name="Hsing Y."/>
            <person name="Raghuvanshi S."/>
            <person name="Mohanty A."/>
            <person name="Bharti A.K."/>
            <person name="Gaur A."/>
            <person name="Gupta V."/>
            <person name="Kumar D."/>
            <person name="Ravi V."/>
            <person name="Vij S."/>
            <person name="Kapur A."/>
            <person name="Khurana P."/>
            <person name="Khurana P."/>
            <person name="Khurana J.P."/>
            <person name="Tyagi A.K."/>
            <person name="Gaikwad K."/>
            <person name="Singh A."/>
            <person name="Dalal V."/>
            <person name="Srivastava S."/>
            <person name="Dixit A."/>
            <person name="Pal A.K."/>
            <person name="Ghazi I.A."/>
            <person name="Yadav M."/>
            <person name="Pandit A."/>
            <person name="Bhargava A."/>
            <person name="Sureshbabu K."/>
            <person name="Batra K."/>
            <person name="Sharma T.R."/>
            <person name="Mohapatra T."/>
            <person name="Singh N.K."/>
            <person name="Messing J."/>
            <person name="Nelson A.B."/>
            <person name="Fuks G."/>
            <person name="Kavchok S."/>
            <person name="Keizer G."/>
            <person name="Linton E."/>
            <person name="Llaca V."/>
            <person name="Song R."/>
            <person name="Tanyolac B."/>
            <person name="Young S."/>
            <person name="Ho-Il K."/>
            <person name="Hahn J.H."/>
            <person name="Sangsakoo G."/>
            <person name="Vanavichit A."/>
            <person name="de Mattos Luiz.A.T."/>
            <person name="Zimmer P.D."/>
            <person name="Malone G."/>
            <person name="Dellagostin O."/>
            <person name="de Oliveira A.C."/>
            <person name="Bevan M."/>
            <person name="Bancroft I."/>
            <person name="Minx P."/>
            <person name="Cordum H."/>
            <person name="Wilson R."/>
            <person name="Cheng Z."/>
            <person name="Jin W."/>
            <person name="Jiang J."/>
            <person name="Leong S.A."/>
            <person name="Iwama H."/>
            <person name="Gojobori T."/>
            <person name="Itoh T."/>
            <person name="Niimura Y."/>
            <person name="Fujii Y."/>
            <person name="Habara T."/>
            <person name="Sakai H."/>
            <person name="Sato Y."/>
            <person name="Wilson G."/>
            <person name="Kumar K."/>
            <person name="McCouch S."/>
            <person name="Juretic N."/>
            <person name="Hoen D."/>
            <person name="Wright S."/>
            <person name="Bruskiewich R."/>
            <person name="Bureau T."/>
            <person name="Miyao A."/>
            <person name="Hirochika H."/>
            <person name="Nishikawa T."/>
            <person name="Kadowaki K."/>
            <person name="Sugiura M."/>
            <person name="Burr B."/>
            <person name="Sasaki T."/>
        </authorList>
    </citation>
    <scope>NUCLEOTIDE SEQUENCE [LARGE SCALE GENOMIC DNA]</scope>
    <source>
        <strain evidence="2">cv. Nipponbare</strain>
    </source>
</reference>
<dbReference type="EMBL" id="AL663012">
    <property type="protein sequence ID" value="CAE02549.2"/>
    <property type="molecule type" value="Genomic_DNA"/>
</dbReference>
<gene>
    <name evidence="1" type="primary">OSJNBb0069N01.20</name>
</gene>
<reference evidence="2" key="2">
    <citation type="journal article" date="2008" name="Nucleic Acids Res.">
        <title>The rice annotation project database (RAP-DB): 2008 update.</title>
        <authorList>
            <consortium name="The rice annotation project (RAP)"/>
        </authorList>
    </citation>
    <scope>GENOME REANNOTATION</scope>
    <source>
        <strain evidence="2">cv. Nipponbare</strain>
    </source>
</reference>
<accession>Q7XRF8</accession>
<evidence type="ECO:0000313" key="1">
    <source>
        <dbReference type="EMBL" id="CAE02549.2"/>
    </source>
</evidence>
<organism evidence="1 2">
    <name type="scientific">Oryza sativa subsp. japonica</name>
    <name type="common">Rice</name>
    <dbReference type="NCBI Taxonomy" id="39947"/>
    <lineage>
        <taxon>Eukaryota</taxon>
        <taxon>Viridiplantae</taxon>
        <taxon>Streptophyta</taxon>
        <taxon>Embryophyta</taxon>
        <taxon>Tracheophyta</taxon>
        <taxon>Spermatophyta</taxon>
        <taxon>Magnoliopsida</taxon>
        <taxon>Liliopsida</taxon>
        <taxon>Poales</taxon>
        <taxon>Poaceae</taxon>
        <taxon>BOP clade</taxon>
        <taxon>Oryzoideae</taxon>
        <taxon>Oryzeae</taxon>
        <taxon>Oryzinae</taxon>
        <taxon>Oryza</taxon>
        <taxon>Oryza sativa</taxon>
    </lineage>
</organism>
<proteinExistence type="predicted"/>